<dbReference type="Proteomes" id="UP001497623">
    <property type="component" value="Unassembled WGS sequence"/>
</dbReference>
<evidence type="ECO:0000259" key="2">
    <source>
        <dbReference type="SMART" id="SM01126"/>
    </source>
</evidence>
<dbReference type="SMART" id="SM01126">
    <property type="entry name" value="DDE_Tnp_IS1595"/>
    <property type="match status" value="2"/>
</dbReference>
<accession>A0AAV2RCA1</accession>
<sequence>MESREDAHILEEPPHKKFCPGFHQGSHSIFEHNITKELIAPDALHIDNTVGYCSGEEENHLNYLEGKLEVNMNYAEEPTPKKFDYVVESRKQLSKKVKDYTEDQKSNPEANNVIMWLVAATSPVIDIIRWLQEHQLLECQMKCDHCESFMIWKTSNKATNGWKDGFYWKCINKNCSTLNCTKNIRVGSIFNKSKLYLKEWLYIMYKWSKNVRPSAITCNQVNISKVTITYIYSFFREVCDVYFKSNPIKLGGPGITIEIDVFSLSHEYSKKQKCESEPQNTIWILSIIDTTCTPSIGYMEIVETRDVVTLLPIILKVVQPGSIIRSKDWRELRKIQGLSGVGGAVNHSVNFVDVIPSGNNQTIVTYWNTHKSYLKFVNGTSRGNVKSYLQEYMWRKRFSNNALKILCEQIAVQYSDAMYIGNPNGSGLLDKTNIPENHLDVKHEENSHFLKEMSPKKHCPKIQNINHSIFEANVSQEPCAVNALYIDNKEGYCSEEENHFNYSERKLEVDMNYEEEPPTKKSKYRVQSGRQSSKKVKYLPKDQKPKPEESNHIVQLFAATTPVLDIIKWLQEHQLLGYEMKCDHCQSFMIWKTSNKATNGWKDGFYWKCINKNCPTLNCTKNIRMGSVFDKSKLYLKDWLHIMYKWSKNVKPSAASNQVNTSRMTVANIYSFFREVCEVYFKSNPIKLGGPGITIGIEVFSLSPEYSNKQKRVSEPQAPIRILVIVDTNCTPSIGYMQIVDAIDVATLFPIIWKVVQPGSTIPSKDWMSYCRIQGLSDISGSVNLSVNFVDVISSVYKQTIESYWEKHKSYLKVMSGTSRSNINSYLQEFMWRERFSDNALEILCEQITVQNSDASYIDKTDSSCLVKETKKTKKIFRGENRRKYTFYKKEELYEELPRISA</sequence>
<dbReference type="InterPro" id="IPR053164">
    <property type="entry name" value="IS1016-like_transposase"/>
</dbReference>
<proteinExistence type="predicted"/>
<dbReference type="AlphaFoldDB" id="A0AAV2RCA1"/>
<name>A0AAV2RCA1_MEGNR</name>
<keyword evidence="4" id="KW-1185">Reference proteome</keyword>
<feature type="non-terminal residue" evidence="3">
    <location>
        <position position="902"/>
    </location>
</feature>
<feature type="domain" description="ISXO2-like transposase" evidence="2">
    <location>
        <begin position="249"/>
        <end position="397"/>
    </location>
</feature>
<dbReference type="EMBL" id="CAXKWB010017850">
    <property type="protein sequence ID" value="CAL4119871.1"/>
    <property type="molecule type" value="Genomic_DNA"/>
</dbReference>
<protein>
    <recommendedName>
        <fullName evidence="2">ISXO2-like transposase domain-containing protein</fullName>
    </recommendedName>
</protein>
<dbReference type="Pfam" id="PF12762">
    <property type="entry name" value="DDE_Tnp_IS1595"/>
    <property type="match status" value="1"/>
</dbReference>
<feature type="region of interest" description="Disordered" evidence="1">
    <location>
        <begin position="513"/>
        <end position="547"/>
    </location>
</feature>
<evidence type="ECO:0000256" key="1">
    <source>
        <dbReference type="SAM" id="MobiDB-lite"/>
    </source>
</evidence>
<comment type="caution">
    <text evidence="3">The sequence shown here is derived from an EMBL/GenBank/DDBJ whole genome shotgun (WGS) entry which is preliminary data.</text>
</comment>
<dbReference type="PANTHER" id="PTHR47163:SF2">
    <property type="entry name" value="SI:DKEY-17M8.2"/>
    <property type="match status" value="1"/>
</dbReference>
<evidence type="ECO:0000313" key="3">
    <source>
        <dbReference type="EMBL" id="CAL4119871.1"/>
    </source>
</evidence>
<reference evidence="3 4" key="1">
    <citation type="submission" date="2024-05" db="EMBL/GenBank/DDBJ databases">
        <authorList>
            <person name="Wallberg A."/>
        </authorList>
    </citation>
    <scope>NUCLEOTIDE SEQUENCE [LARGE SCALE GENOMIC DNA]</scope>
</reference>
<dbReference type="InterPro" id="IPR024445">
    <property type="entry name" value="Tnp_ISXO2-like"/>
</dbReference>
<organism evidence="3 4">
    <name type="scientific">Meganyctiphanes norvegica</name>
    <name type="common">Northern krill</name>
    <name type="synonym">Thysanopoda norvegica</name>
    <dbReference type="NCBI Taxonomy" id="48144"/>
    <lineage>
        <taxon>Eukaryota</taxon>
        <taxon>Metazoa</taxon>
        <taxon>Ecdysozoa</taxon>
        <taxon>Arthropoda</taxon>
        <taxon>Crustacea</taxon>
        <taxon>Multicrustacea</taxon>
        <taxon>Malacostraca</taxon>
        <taxon>Eumalacostraca</taxon>
        <taxon>Eucarida</taxon>
        <taxon>Euphausiacea</taxon>
        <taxon>Euphausiidae</taxon>
        <taxon>Meganyctiphanes</taxon>
    </lineage>
</organism>
<evidence type="ECO:0000313" key="4">
    <source>
        <dbReference type="Proteomes" id="UP001497623"/>
    </source>
</evidence>
<gene>
    <name evidence="3" type="ORF">MNOR_LOCUS21838</name>
</gene>
<dbReference type="PANTHER" id="PTHR47163">
    <property type="entry name" value="DDE_TNP_IS1595 DOMAIN-CONTAINING PROTEIN"/>
    <property type="match status" value="1"/>
</dbReference>
<feature type="domain" description="ISXO2-like transposase" evidence="2">
    <location>
        <begin position="687"/>
        <end position="835"/>
    </location>
</feature>